<dbReference type="EMBL" id="BPLR01002405">
    <property type="protein sequence ID" value="GIX73388.1"/>
    <property type="molecule type" value="Genomic_DNA"/>
</dbReference>
<dbReference type="EC" id="3.1.3.25" evidence="9"/>
<dbReference type="PROSITE" id="PS00630">
    <property type="entry name" value="IMP_2"/>
    <property type="match status" value="1"/>
</dbReference>
<dbReference type="PRINTS" id="PR00378">
    <property type="entry name" value="LIIMPHPHTASE"/>
</dbReference>
<dbReference type="PANTHER" id="PTHR20854">
    <property type="entry name" value="INOSITOL MONOPHOSPHATASE"/>
    <property type="match status" value="1"/>
</dbReference>
<dbReference type="InterPro" id="IPR020552">
    <property type="entry name" value="Inositol_monoPase_Li-sen"/>
</dbReference>
<dbReference type="GO" id="GO:0008934">
    <property type="term" value="F:inositol monophosphate 1-phosphatase activity"/>
    <property type="evidence" value="ECO:0007669"/>
    <property type="project" value="InterPro"/>
</dbReference>
<gene>
    <name evidence="10" type="primary">IMPA1</name>
    <name evidence="10" type="ORF">CEXT_187841</name>
</gene>
<comment type="similarity">
    <text evidence="4 9">Belongs to the inositol monophosphatase superfamily.</text>
</comment>
<keyword evidence="7 8" id="KW-0460">Magnesium</keyword>
<evidence type="ECO:0000256" key="1">
    <source>
        <dbReference type="ARBA" id="ARBA00001033"/>
    </source>
</evidence>
<dbReference type="InterPro" id="IPR033942">
    <property type="entry name" value="IMPase"/>
</dbReference>
<evidence type="ECO:0000313" key="10">
    <source>
        <dbReference type="EMBL" id="GIX73388.1"/>
    </source>
</evidence>
<evidence type="ECO:0000256" key="2">
    <source>
        <dbReference type="ARBA" id="ARBA00001946"/>
    </source>
</evidence>
<evidence type="ECO:0000256" key="7">
    <source>
        <dbReference type="ARBA" id="ARBA00022842"/>
    </source>
</evidence>
<dbReference type="Pfam" id="PF00459">
    <property type="entry name" value="Inositol_P"/>
    <property type="match status" value="1"/>
</dbReference>
<dbReference type="InterPro" id="IPR020550">
    <property type="entry name" value="Inositol_monophosphatase_CS"/>
</dbReference>
<feature type="binding site" evidence="8">
    <location>
        <position position="72"/>
    </location>
    <ligand>
        <name>Mg(2+)</name>
        <dbReference type="ChEBI" id="CHEBI:18420"/>
        <label>1</label>
        <note>catalytic</note>
    </ligand>
</feature>
<evidence type="ECO:0000256" key="5">
    <source>
        <dbReference type="ARBA" id="ARBA00022723"/>
    </source>
</evidence>
<feature type="binding site" evidence="8">
    <location>
        <position position="91"/>
    </location>
    <ligand>
        <name>Mg(2+)</name>
        <dbReference type="ChEBI" id="CHEBI:18420"/>
        <label>1</label>
        <note>catalytic</note>
    </ligand>
</feature>
<evidence type="ECO:0000256" key="6">
    <source>
        <dbReference type="ARBA" id="ARBA00022801"/>
    </source>
</evidence>
<organism evidence="10 11">
    <name type="scientific">Caerostris extrusa</name>
    <name type="common">Bark spider</name>
    <name type="synonym">Caerostris bankana</name>
    <dbReference type="NCBI Taxonomy" id="172846"/>
    <lineage>
        <taxon>Eukaryota</taxon>
        <taxon>Metazoa</taxon>
        <taxon>Ecdysozoa</taxon>
        <taxon>Arthropoda</taxon>
        <taxon>Chelicerata</taxon>
        <taxon>Arachnida</taxon>
        <taxon>Araneae</taxon>
        <taxon>Araneomorphae</taxon>
        <taxon>Entelegynae</taxon>
        <taxon>Araneoidea</taxon>
        <taxon>Araneidae</taxon>
        <taxon>Caerostris</taxon>
    </lineage>
</organism>
<keyword evidence="11" id="KW-1185">Reference proteome</keyword>
<sequence>MASSVDLDEYYNVAVKLAKSAGEIIRKAIDKEKSIEIKTSNVDLVTETDKKVEDLLKKGFLESFPDHCFIGEESPGCNLTDAPTWIIDPVDGTMNFLCIGAYPYNAVSIGFAVNKEIVLGVVYNAILDRMYTGIKGKGAYCNDKKLHVSGIQELSQALVLSEVGSDRSSKNLEQIFTNIKTIVDKAHGLRMMGSAALNMCAVAAGEADVYFEYTIHCWDMAAAKIIVEEAGGVCIDPEGGDLDLMSRRVLCGSSKELVETLTKELKHLQFPQDE</sequence>
<dbReference type="AlphaFoldDB" id="A0AAV4MM22"/>
<evidence type="ECO:0000256" key="8">
    <source>
        <dbReference type="PIRSR" id="PIRSR600760-2"/>
    </source>
</evidence>
<evidence type="ECO:0000256" key="3">
    <source>
        <dbReference type="ARBA" id="ARBA00005152"/>
    </source>
</evidence>
<name>A0AAV4MM22_CAEEX</name>
<dbReference type="GO" id="GO:0006020">
    <property type="term" value="P:inositol metabolic process"/>
    <property type="evidence" value="ECO:0007669"/>
    <property type="project" value="TreeGrafter"/>
</dbReference>
<evidence type="ECO:0000256" key="9">
    <source>
        <dbReference type="RuleBase" id="RU364068"/>
    </source>
</evidence>
<dbReference type="PRINTS" id="PR00377">
    <property type="entry name" value="IMPHPHTASES"/>
</dbReference>
<keyword evidence="6 9" id="KW-0378">Hydrolase</keyword>
<dbReference type="GO" id="GO:0007165">
    <property type="term" value="P:signal transduction"/>
    <property type="evidence" value="ECO:0007669"/>
    <property type="project" value="TreeGrafter"/>
</dbReference>
<comment type="catalytic activity">
    <reaction evidence="1 9">
        <text>a myo-inositol phosphate + H2O = myo-inositol + phosphate</text>
        <dbReference type="Rhea" id="RHEA:24056"/>
        <dbReference type="ChEBI" id="CHEBI:15377"/>
        <dbReference type="ChEBI" id="CHEBI:17268"/>
        <dbReference type="ChEBI" id="CHEBI:43474"/>
        <dbReference type="ChEBI" id="CHEBI:84139"/>
        <dbReference type="EC" id="3.1.3.25"/>
    </reaction>
</comment>
<comment type="caution">
    <text evidence="10">The sequence shown here is derived from an EMBL/GenBank/DDBJ whole genome shotgun (WGS) entry which is preliminary data.</text>
</comment>
<proteinExistence type="inferred from homology"/>
<evidence type="ECO:0000313" key="11">
    <source>
        <dbReference type="Proteomes" id="UP001054945"/>
    </source>
</evidence>
<dbReference type="FunFam" id="3.40.190.80:FF:000002">
    <property type="entry name" value="Inositol-1-monophosphatase"/>
    <property type="match status" value="1"/>
</dbReference>
<dbReference type="FunFam" id="3.30.540.10:FF:000004">
    <property type="entry name" value="Inositol-1-monophosphatase"/>
    <property type="match status" value="1"/>
</dbReference>
<dbReference type="SUPFAM" id="SSF56655">
    <property type="entry name" value="Carbohydrate phosphatase"/>
    <property type="match status" value="1"/>
</dbReference>
<dbReference type="GO" id="GO:0046872">
    <property type="term" value="F:metal ion binding"/>
    <property type="evidence" value="ECO:0007669"/>
    <property type="project" value="UniProtKB-KW"/>
</dbReference>
<keyword evidence="5 8" id="KW-0479">Metal-binding</keyword>
<dbReference type="CDD" id="cd01639">
    <property type="entry name" value="IMPase"/>
    <property type="match status" value="1"/>
</dbReference>
<reference evidence="10 11" key="1">
    <citation type="submission" date="2021-06" db="EMBL/GenBank/DDBJ databases">
        <title>Caerostris extrusa draft genome.</title>
        <authorList>
            <person name="Kono N."/>
            <person name="Arakawa K."/>
        </authorList>
    </citation>
    <scope>NUCLEOTIDE SEQUENCE [LARGE SCALE GENOMIC DNA]</scope>
</reference>
<comment type="pathway">
    <text evidence="3 9">Polyol metabolism; myo-inositol biosynthesis; myo-inositol from D-glucose 6-phosphate: step 2/2.</text>
</comment>
<accession>A0AAV4MM22</accession>
<dbReference type="InterPro" id="IPR000760">
    <property type="entry name" value="Inositol_monophosphatase-like"/>
</dbReference>
<protein>
    <recommendedName>
        <fullName evidence="9">Inositol-1-monophosphatase</fullName>
        <ecNumber evidence="9">3.1.3.25</ecNumber>
    </recommendedName>
</protein>
<dbReference type="Gene3D" id="3.30.540.10">
    <property type="entry name" value="Fructose-1,6-Bisphosphatase, subunit A, domain 1"/>
    <property type="match status" value="1"/>
</dbReference>
<dbReference type="PANTHER" id="PTHR20854:SF4">
    <property type="entry name" value="INOSITOL-1-MONOPHOSPHATASE-RELATED"/>
    <property type="match status" value="1"/>
</dbReference>
<dbReference type="Proteomes" id="UP001054945">
    <property type="component" value="Unassembled WGS sequence"/>
</dbReference>
<feature type="binding site" evidence="8">
    <location>
        <position position="88"/>
    </location>
    <ligand>
        <name>Mg(2+)</name>
        <dbReference type="ChEBI" id="CHEBI:18420"/>
        <label>1</label>
        <note>catalytic</note>
    </ligand>
</feature>
<dbReference type="Gene3D" id="3.40.190.80">
    <property type="match status" value="1"/>
</dbReference>
<evidence type="ECO:0000256" key="4">
    <source>
        <dbReference type="ARBA" id="ARBA00009759"/>
    </source>
</evidence>
<dbReference type="GO" id="GO:0046854">
    <property type="term" value="P:phosphatidylinositol phosphate biosynthetic process"/>
    <property type="evidence" value="ECO:0007669"/>
    <property type="project" value="InterPro"/>
</dbReference>
<feature type="binding site" evidence="8">
    <location>
        <position position="219"/>
    </location>
    <ligand>
        <name>Mg(2+)</name>
        <dbReference type="ChEBI" id="CHEBI:18420"/>
        <label>1</label>
        <note>catalytic</note>
    </ligand>
</feature>
<comment type="cofactor">
    <cofactor evidence="2 8 9">
        <name>Mg(2+)</name>
        <dbReference type="ChEBI" id="CHEBI:18420"/>
    </cofactor>
</comment>